<evidence type="ECO:0000313" key="2">
    <source>
        <dbReference type="Proteomes" id="UP001607303"/>
    </source>
</evidence>
<feature type="non-terminal residue" evidence="1">
    <location>
        <position position="74"/>
    </location>
</feature>
<name>A0ABD2AUJ0_VESMC</name>
<evidence type="ECO:0000313" key="1">
    <source>
        <dbReference type="EMBL" id="KAL2723595.1"/>
    </source>
</evidence>
<dbReference type="InterPro" id="IPR012337">
    <property type="entry name" value="RNaseH-like_sf"/>
</dbReference>
<proteinExistence type="predicted"/>
<comment type="caution">
    <text evidence="1">The sequence shown here is derived from an EMBL/GenBank/DDBJ whole genome shotgun (WGS) entry which is preliminary data.</text>
</comment>
<reference evidence="1 2" key="1">
    <citation type="journal article" date="2024" name="Ann. Entomol. Soc. Am.">
        <title>Genomic analyses of the southern and eastern yellowjacket wasps (Hymenoptera: Vespidae) reveal evolutionary signatures of social life.</title>
        <authorList>
            <person name="Catto M.A."/>
            <person name="Caine P.B."/>
            <person name="Orr S.E."/>
            <person name="Hunt B.G."/>
            <person name="Goodisman M.A.D."/>
        </authorList>
    </citation>
    <scope>NUCLEOTIDE SEQUENCE [LARGE SCALE GENOMIC DNA]</scope>
    <source>
        <strain evidence="1">232</strain>
        <tissue evidence="1">Head and thorax</tissue>
    </source>
</reference>
<protein>
    <submittedName>
        <fullName evidence="1">Enzymatic polyprotein endonuclease reverse</fullName>
    </submittedName>
</protein>
<keyword evidence="2" id="KW-1185">Reference proteome</keyword>
<organism evidence="1 2">
    <name type="scientific">Vespula maculifrons</name>
    <name type="common">Eastern yellow jacket</name>
    <name type="synonym">Wasp</name>
    <dbReference type="NCBI Taxonomy" id="7453"/>
    <lineage>
        <taxon>Eukaryota</taxon>
        <taxon>Metazoa</taxon>
        <taxon>Ecdysozoa</taxon>
        <taxon>Arthropoda</taxon>
        <taxon>Hexapoda</taxon>
        <taxon>Insecta</taxon>
        <taxon>Pterygota</taxon>
        <taxon>Neoptera</taxon>
        <taxon>Endopterygota</taxon>
        <taxon>Hymenoptera</taxon>
        <taxon>Apocrita</taxon>
        <taxon>Aculeata</taxon>
        <taxon>Vespoidea</taxon>
        <taxon>Vespidae</taxon>
        <taxon>Vespinae</taxon>
        <taxon>Vespula</taxon>
    </lineage>
</organism>
<gene>
    <name evidence="1" type="ORF">V1477_019446</name>
</gene>
<dbReference type="SUPFAM" id="SSF53098">
    <property type="entry name" value="Ribonuclease H-like"/>
    <property type="match status" value="1"/>
</dbReference>
<sequence length="74" mass="8900">MCQRFEYLYEIFLKYLICQDGVSKKVLTDQYANFTGTLMKIVARKFNIKQYRILVYYLQSNLQSNMGRLMRSLP</sequence>
<dbReference type="Proteomes" id="UP001607303">
    <property type="component" value="Unassembled WGS sequence"/>
</dbReference>
<keyword evidence="1" id="KW-0540">Nuclease</keyword>
<keyword evidence="1" id="KW-0255">Endonuclease</keyword>
<keyword evidence="1" id="KW-0378">Hydrolase</keyword>
<dbReference type="EMBL" id="JAYRBN010000114">
    <property type="protein sequence ID" value="KAL2723595.1"/>
    <property type="molecule type" value="Genomic_DNA"/>
</dbReference>
<dbReference type="AlphaFoldDB" id="A0ABD2AUJ0"/>
<accession>A0ABD2AUJ0</accession>
<dbReference type="GO" id="GO:0004519">
    <property type="term" value="F:endonuclease activity"/>
    <property type="evidence" value="ECO:0007669"/>
    <property type="project" value="UniProtKB-KW"/>
</dbReference>